<keyword evidence="3" id="KW-0539">Nucleus</keyword>
<evidence type="ECO:0000313" key="7">
    <source>
        <dbReference type="Proteomes" id="UP000054560"/>
    </source>
</evidence>
<protein>
    <recommendedName>
        <fullName evidence="5">Suppressor of forked domain-containing protein</fullName>
    </recommendedName>
</protein>
<dbReference type="AlphaFoldDB" id="A0A0L0EY32"/>
<dbReference type="STRING" id="667725.A0A0L0EY32"/>
<dbReference type="GO" id="GO:0031124">
    <property type="term" value="P:mRNA 3'-end processing"/>
    <property type="evidence" value="ECO:0007669"/>
    <property type="project" value="InterPro"/>
</dbReference>
<proteinExistence type="predicted"/>
<sequence>MKYKRRSETTAAGRKVFKRARDDKRTTGHQSYVAAALMEYFGTKKKDIADNIFRLGLKKHSTKVDYALSYLDYMLHLNE</sequence>
<evidence type="ECO:0000256" key="4">
    <source>
        <dbReference type="SAM" id="MobiDB-lite"/>
    </source>
</evidence>
<evidence type="ECO:0000256" key="1">
    <source>
        <dbReference type="ARBA" id="ARBA00004123"/>
    </source>
</evidence>
<dbReference type="GeneID" id="25918686"/>
<dbReference type="InterPro" id="IPR011990">
    <property type="entry name" value="TPR-like_helical_dom_sf"/>
</dbReference>
<dbReference type="Pfam" id="PF05843">
    <property type="entry name" value="Suf"/>
    <property type="match status" value="1"/>
</dbReference>
<feature type="domain" description="Suppressor of forked" evidence="5">
    <location>
        <begin position="1"/>
        <end position="79"/>
    </location>
</feature>
<dbReference type="EMBL" id="KQ255918">
    <property type="protein sequence ID" value="KNC69309.1"/>
    <property type="molecule type" value="Genomic_DNA"/>
</dbReference>
<dbReference type="RefSeq" id="XP_014143211.1">
    <property type="nucleotide sequence ID" value="XM_014287736.1"/>
</dbReference>
<keyword evidence="7" id="KW-1185">Reference proteome</keyword>
<comment type="subcellular location">
    <subcellularLocation>
        <location evidence="1">Nucleus</location>
    </subcellularLocation>
</comment>
<dbReference type="Proteomes" id="UP000054560">
    <property type="component" value="Unassembled WGS sequence"/>
</dbReference>
<dbReference type="InterPro" id="IPR045243">
    <property type="entry name" value="Rna14-like"/>
</dbReference>
<evidence type="ECO:0000313" key="6">
    <source>
        <dbReference type="EMBL" id="KNC69309.1"/>
    </source>
</evidence>
<dbReference type="GO" id="GO:0003729">
    <property type="term" value="F:mRNA binding"/>
    <property type="evidence" value="ECO:0007669"/>
    <property type="project" value="TreeGrafter"/>
</dbReference>
<feature type="region of interest" description="Disordered" evidence="4">
    <location>
        <begin position="1"/>
        <end position="26"/>
    </location>
</feature>
<dbReference type="SUPFAM" id="SSF48452">
    <property type="entry name" value="TPR-like"/>
    <property type="match status" value="1"/>
</dbReference>
<dbReference type="eggNOG" id="KOG1914">
    <property type="taxonomic scope" value="Eukaryota"/>
</dbReference>
<dbReference type="GO" id="GO:0005634">
    <property type="term" value="C:nucleus"/>
    <property type="evidence" value="ECO:0007669"/>
    <property type="project" value="UniProtKB-SubCell"/>
</dbReference>
<keyword evidence="2" id="KW-0677">Repeat</keyword>
<name>A0A0L0EY32_9EUKA</name>
<dbReference type="PANTHER" id="PTHR19980">
    <property type="entry name" value="RNA CLEAVAGE STIMULATION FACTOR"/>
    <property type="match status" value="1"/>
</dbReference>
<organism evidence="6 7">
    <name type="scientific">Sphaeroforma arctica JP610</name>
    <dbReference type="NCBI Taxonomy" id="667725"/>
    <lineage>
        <taxon>Eukaryota</taxon>
        <taxon>Ichthyosporea</taxon>
        <taxon>Ichthyophonida</taxon>
        <taxon>Sphaeroforma</taxon>
    </lineage>
</organism>
<accession>A0A0L0EY32</accession>
<evidence type="ECO:0000256" key="3">
    <source>
        <dbReference type="ARBA" id="ARBA00023242"/>
    </source>
</evidence>
<dbReference type="PANTHER" id="PTHR19980:SF0">
    <property type="entry name" value="CLEAVAGE STIMULATION FACTOR SUBUNIT 3"/>
    <property type="match status" value="1"/>
</dbReference>
<evidence type="ECO:0000259" key="5">
    <source>
        <dbReference type="Pfam" id="PF05843"/>
    </source>
</evidence>
<reference evidence="6 7" key="1">
    <citation type="submission" date="2011-02" db="EMBL/GenBank/DDBJ databases">
        <title>The Genome Sequence of Sphaeroforma arctica JP610.</title>
        <authorList>
            <consortium name="The Broad Institute Genome Sequencing Platform"/>
            <person name="Russ C."/>
            <person name="Cuomo C."/>
            <person name="Young S.K."/>
            <person name="Zeng Q."/>
            <person name="Gargeya S."/>
            <person name="Alvarado L."/>
            <person name="Berlin A."/>
            <person name="Chapman S.B."/>
            <person name="Chen Z."/>
            <person name="Freedman E."/>
            <person name="Gellesch M."/>
            <person name="Goldberg J."/>
            <person name="Griggs A."/>
            <person name="Gujja S."/>
            <person name="Heilman E."/>
            <person name="Heiman D."/>
            <person name="Howarth C."/>
            <person name="Mehta T."/>
            <person name="Neiman D."/>
            <person name="Pearson M."/>
            <person name="Roberts A."/>
            <person name="Saif S."/>
            <person name="Shea T."/>
            <person name="Shenoy N."/>
            <person name="Sisk P."/>
            <person name="Stolte C."/>
            <person name="Sykes S."/>
            <person name="White J."/>
            <person name="Yandava C."/>
            <person name="Burger G."/>
            <person name="Gray M.W."/>
            <person name="Holland P.W.H."/>
            <person name="King N."/>
            <person name="Lang F.B.F."/>
            <person name="Roger A.J."/>
            <person name="Ruiz-Trillo I."/>
            <person name="Haas B."/>
            <person name="Nusbaum C."/>
            <person name="Birren B."/>
        </authorList>
    </citation>
    <scope>NUCLEOTIDE SEQUENCE [LARGE SCALE GENOMIC DNA]</scope>
    <source>
        <strain evidence="6 7">JP610</strain>
    </source>
</reference>
<dbReference type="OrthoDB" id="26282at2759"/>
<feature type="non-terminal residue" evidence="6">
    <location>
        <position position="79"/>
    </location>
</feature>
<dbReference type="InterPro" id="IPR008847">
    <property type="entry name" value="Suf"/>
</dbReference>
<gene>
    <name evidence="6" type="ORF">SARC_18182</name>
</gene>
<evidence type="ECO:0000256" key="2">
    <source>
        <dbReference type="ARBA" id="ARBA00022737"/>
    </source>
</evidence>
<dbReference type="Gene3D" id="1.25.40.1040">
    <property type="match status" value="1"/>
</dbReference>